<keyword evidence="9" id="KW-1185">Reference proteome</keyword>
<organism evidence="8 9">
    <name type="scientific">Inconstantimicrobium porci</name>
    <dbReference type="NCBI Taxonomy" id="2652291"/>
    <lineage>
        <taxon>Bacteria</taxon>
        <taxon>Bacillati</taxon>
        <taxon>Bacillota</taxon>
        <taxon>Clostridia</taxon>
        <taxon>Eubacteriales</taxon>
        <taxon>Clostridiaceae</taxon>
        <taxon>Inconstantimicrobium</taxon>
    </lineage>
</organism>
<name>A0A7X2MW84_9CLOT</name>
<keyword evidence="1 7" id="KW-1003">Cell membrane</keyword>
<evidence type="ECO:0000256" key="6">
    <source>
        <dbReference type="ARBA" id="ARBA00023316"/>
    </source>
</evidence>
<keyword evidence="4 7" id="KW-0472">Membrane</keyword>
<dbReference type="Proteomes" id="UP000460287">
    <property type="component" value="Unassembled WGS sequence"/>
</dbReference>
<dbReference type="HAMAP" id="MF_02065">
    <property type="entry name" value="MltG"/>
    <property type="match status" value="1"/>
</dbReference>
<dbReference type="CDD" id="cd08010">
    <property type="entry name" value="MltG_like"/>
    <property type="match status" value="1"/>
</dbReference>
<evidence type="ECO:0000313" key="8">
    <source>
        <dbReference type="EMBL" id="MSR90221.1"/>
    </source>
</evidence>
<dbReference type="AlphaFoldDB" id="A0A7X2MW84"/>
<dbReference type="GO" id="GO:0008932">
    <property type="term" value="F:lytic endotransglycosylase activity"/>
    <property type="evidence" value="ECO:0007669"/>
    <property type="project" value="UniProtKB-UniRule"/>
</dbReference>
<gene>
    <name evidence="7 8" type="primary">mltG</name>
    <name evidence="8" type="ORF">FYJ33_02010</name>
</gene>
<evidence type="ECO:0000256" key="2">
    <source>
        <dbReference type="ARBA" id="ARBA00022692"/>
    </source>
</evidence>
<evidence type="ECO:0000256" key="5">
    <source>
        <dbReference type="ARBA" id="ARBA00023239"/>
    </source>
</evidence>
<dbReference type="EC" id="4.2.2.29" evidence="7"/>
<dbReference type="Pfam" id="PF02618">
    <property type="entry name" value="YceG"/>
    <property type="match status" value="1"/>
</dbReference>
<comment type="similarity">
    <text evidence="7">Belongs to the transglycosylase MltG family.</text>
</comment>
<dbReference type="EMBL" id="VULX01000001">
    <property type="protein sequence ID" value="MSR90221.1"/>
    <property type="molecule type" value="Genomic_DNA"/>
</dbReference>
<dbReference type="GO" id="GO:0009252">
    <property type="term" value="P:peptidoglycan biosynthetic process"/>
    <property type="evidence" value="ECO:0007669"/>
    <property type="project" value="UniProtKB-UniRule"/>
</dbReference>
<proteinExistence type="inferred from homology"/>
<keyword evidence="2 7" id="KW-0812">Transmembrane</keyword>
<evidence type="ECO:0000256" key="3">
    <source>
        <dbReference type="ARBA" id="ARBA00022989"/>
    </source>
</evidence>
<dbReference type="PANTHER" id="PTHR30518:SF2">
    <property type="entry name" value="ENDOLYTIC MUREIN TRANSGLYCOSYLASE"/>
    <property type="match status" value="1"/>
</dbReference>
<reference evidence="8 9" key="1">
    <citation type="submission" date="2019-08" db="EMBL/GenBank/DDBJ databases">
        <title>In-depth cultivation of the pig gut microbiome towards novel bacterial diversity and tailored functional studies.</title>
        <authorList>
            <person name="Wylensek D."/>
            <person name="Hitch T.C.A."/>
            <person name="Clavel T."/>
        </authorList>
    </citation>
    <scope>NUCLEOTIDE SEQUENCE [LARGE SCALE GENOMIC DNA]</scope>
    <source>
        <strain evidence="8 9">WCA-383-APC-5B</strain>
    </source>
</reference>
<evidence type="ECO:0000256" key="4">
    <source>
        <dbReference type="ARBA" id="ARBA00023136"/>
    </source>
</evidence>
<sequence length="338" mass="38970">MKKLKSYVLIAILICVVISAAVSYNIYNKTITNPLVNSSSDLEIKVTDGDTLYSVFEELYNQKKLRSLNFTKIYIKTHNISDNIKKGTYEFEKGVSLDELIKELQTGETNRIKLTIPEGYTITDIASKVEKSGLATKDDFLKAVKNYSPPGYVKEDPKKRYNLEGYLFPDTYYFSKKTDSNTIIKTMIDRTEEVFKQISKKTGDNINEANYEDILTKASVIEKEARSDKDRYLISSVIDNRINKKMKLQIDATVIYAYGYHKEKLYNKDLIIDSPYNTYKYTGFPIGPICNPGMESIIASLKPEKTDYIYYVWTGKGKDHFFTNDYKQFLSEKRKANL</sequence>
<evidence type="ECO:0000256" key="7">
    <source>
        <dbReference type="HAMAP-Rule" id="MF_02065"/>
    </source>
</evidence>
<evidence type="ECO:0000313" key="9">
    <source>
        <dbReference type="Proteomes" id="UP000460287"/>
    </source>
</evidence>
<evidence type="ECO:0000256" key="1">
    <source>
        <dbReference type="ARBA" id="ARBA00022475"/>
    </source>
</evidence>
<dbReference type="PANTHER" id="PTHR30518">
    <property type="entry name" value="ENDOLYTIC MUREIN TRANSGLYCOSYLASE"/>
    <property type="match status" value="1"/>
</dbReference>
<dbReference type="GO" id="GO:0071555">
    <property type="term" value="P:cell wall organization"/>
    <property type="evidence" value="ECO:0007669"/>
    <property type="project" value="UniProtKB-KW"/>
</dbReference>
<keyword evidence="6 7" id="KW-0961">Cell wall biogenesis/degradation</keyword>
<dbReference type="NCBIfam" id="TIGR00247">
    <property type="entry name" value="endolytic transglycosylase MltG"/>
    <property type="match status" value="1"/>
</dbReference>
<dbReference type="GO" id="GO:0005886">
    <property type="term" value="C:plasma membrane"/>
    <property type="evidence" value="ECO:0007669"/>
    <property type="project" value="UniProtKB-UniRule"/>
</dbReference>
<keyword evidence="5 7" id="KW-0456">Lyase</keyword>
<feature type="site" description="Important for catalytic activity" evidence="7">
    <location>
        <position position="224"/>
    </location>
</feature>
<protein>
    <recommendedName>
        <fullName evidence="7">Endolytic murein transglycosylase</fullName>
        <ecNumber evidence="7">4.2.2.29</ecNumber>
    </recommendedName>
    <alternativeName>
        <fullName evidence="7">Peptidoglycan lytic transglycosylase</fullName>
    </alternativeName>
    <alternativeName>
        <fullName evidence="7">Peptidoglycan polymerization terminase</fullName>
    </alternativeName>
</protein>
<accession>A0A7X2MW84</accession>
<comment type="catalytic activity">
    <reaction evidence="7">
        <text>a peptidoglycan chain = a peptidoglycan chain with N-acetyl-1,6-anhydromuramyl-[peptide] at the reducing end + a peptidoglycan chain with N-acetylglucosamine at the non-reducing end.</text>
        <dbReference type="EC" id="4.2.2.29"/>
    </reaction>
</comment>
<dbReference type="InterPro" id="IPR003770">
    <property type="entry name" value="MLTG-like"/>
</dbReference>
<comment type="function">
    <text evidence="7">Functions as a peptidoglycan terminase that cleaves nascent peptidoglycan strands endolytically to terminate their elongation.</text>
</comment>
<keyword evidence="3 7" id="KW-1133">Transmembrane helix</keyword>
<dbReference type="RefSeq" id="WP_154530089.1">
    <property type="nucleotide sequence ID" value="NZ_VULX01000001.1"/>
</dbReference>
<dbReference type="Gene3D" id="3.30.1490.480">
    <property type="entry name" value="Endolytic murein transglycosylase"/>
    <property type="match status" value="2"/>
</dbReference>
<comment type="caution">
    <text evidence="8">The sequence shown here is derived from an EMBL/GenBank/DDBJ whole genome shotgun (WGS) entry which is preliminary data.</text>
</comment>